<dbReference type="InterPro" id="IPR018326">
    <property type="entry name" value="Rad4_beta-hairpin_dom1"/>
</dbReference>
<evidence type="ECO:0000256" key="1">
    <source>
        <dbReference type="ARBA" id="ARBA00004123"/>
    </source>
</evidence>
<dbReference type="InterPro" id="IPR004583">
    <property type="entry name" value="DNA_repair_Rad4"/>
</dbReference>
<feature type="region of interest" description="Disordered" evidence="6">
    <location>
        <begin position="877"/>
        <end position="914"/>
    </location>
</feature>
<feature type="region of interest" description="Disordered" evidence="6">
    <location>
        <begin position="743"/>
        <end position="816"/>
    </location>
</feature>
<dbReference type="GO" id="GO:0003684">
    <property type="term" value="F:damaged DNA binding"/>
    <property type="evidence" value="ECO:0007669"/>
    <property type="project" value="InterPro"/>
</dbReference>
<keyword evidence="11" id="KW-1185">Reference proteome</keyword>
<dbReference type="AlphaFoldDB" id="A0A317T213"/>
<dbReference type="Gene3D" id="3.90.260.10">
    <property type="entry name" value="Transglutaminase-like"/>
    <property type="match status" value="1"/>
</dbReference>
<dbReference type="GO" id="GO:0006298">
    <property type="term" value="P:mismatch repair"/>
    <property type="evidence" value="ECO:0007669"/>
    <property type="project" value="TreeGrafter"/>
</dbReference>
<dbReference type="Pfam" id="PF10403">
    <property type="entry name" value="BHD_1"/>
    <property type="match status" value="1"/>
</dbReference>
<keyword evidence="4" id="KW-0234">DNA repair</keyword>
<dbReference type="GO" id="GO:0071942">
    <property type="term" value="C:XPC complex"/>
    <property type="evidence" value="ECO:0007669"/>
    <property type="project" value="TreeGrafter"/>
</dbReference>
<evidence type="ECO:0000313" key="10">
    <source>
        <dbReference type="EMBL" id="PWW80779.1"/>
    </source>
</evidence>
<name>A0A317T213_9PEZI</name>
<dbReference type="SMART" id="SM01032">
    <property type="entry name" value="BHD_3"/>
    <property type="match status" value="1"/>
</dbReference>
<dbReference type="GO" id="GO:0003697">
    <property type="term" value="F:single-stranded DNA binding"/>
    <property type="evidence" value="ECO:0007669"/>
    <property type="project" value="TreeGrafter"/>
</dbReference>
<feature type="domain" description="Rad4 beta-hairpin" evidence="7">
    <location>
        <begin position="231"/>
        <end position="289"/>
    </location>
</feature>
<protein>
    <submittedName>
        <fullName evidence="10">Rad4-domain-containing protein</fullName>
    </submittedName>
</protein>
<feature type="domain" description="Rad4 beta-hairpin" evidence="9">
    <location>
        <begin position="360"/>
        <end position="434"/>
    </location>
</feature>
<accession>A0A317T213</accession>
<dbReference type="InterPro" id="IPR038765">
    <property type="entry name" value="Papain-like_cys_pep_sf"/>
</dbReference>
<dbReference type="OrthoDB" id="300780at2759"/>
<feature type="region of interest" description="Disordered" evidence="6">
    <location>
        <begin position="524"/>
        <end position="665"/>
    </location>
</feature>
<dbReference type="EMBL" id="PYWC01000001">
    <property type="protein sequence ID" value="PWW80779.1"/>
    <property type="molecule type" value="Genomic_DNA"/>
</dbReference>
<evidence type="ECO:0000313" key="11">
    <source>
        <dbReference type="Proteomes" id="UP000246991"/>
    </source>
</evidence>
<feature type="compositionally biased region" description="Basic and acidic residues" evidence="6">
    <location>
        <begin position="689"/>
        <end position="700"/>
    </location>
</feature>
<proteinExistence type="inferred from homology"/>
<feature type="compositionally biased region" description="Acidic residues" evidence="6">
    <location>
        <begin position="770"/>
        <end position="782"/>
    </location>
</feature>
<keyword evidence="3" id="KW-0227">DNA damage</keyword>
<dbReference type="Gene3D" id="3.30.70.2460">
    <property type="entry name" value="Rad4, beta-hairpin domain BHD3"/>
    <property type="match status" value="1"/>
</dbReference>
<feature type="compositionally biased region" description="Acidic residues" evidence="6">
    <location>
        <begin position="591"/>
        <end position="600"/>
    </location>
</feature>
<dbReference type="SUPFAM" id="SSF54001">
    <property type="entry name" value="Cysteine proteinases"/>
    <property type="match status" value="1"/>
</dbReference>
<comment type="similarity">
    <text evidence="2">Belongs to the XPC family.</text>
</comment>
<sequence length="914" mass="101304">MRAGLSKCWWDGPENFIHKGGDPPLGYREFVIVSEMRKGSRDIGAQLFCAMLRSIGVTCRLICSLQVLPFTFASQEPLMKIPADATTSPDRGIGYISKTWLQNCRQNDYGARRDERGWPVYWVEAWSVGKQKWIAVDPFATKTVGKPSVIEPPVQVSGNSMSYVVGFEDDGDCTDVTRRYAQAFITKTRKARVTGTPSGEAWWDKVMAILATGAHPDRQHIEQAELTNKTLHEPIPKSLKDLKGHPLYALERHLKRDESFKILRKCGTLTTGFGKNKRTEPIYRREDVIKLRSLENWIRLGREVKLEEKTKPIKYVKAVRLPSTKLRNARSGIIESEMSGLYAESQTELCIPEPLVDGRLVKNKFGNIDLFVESMLPEGAVHLPQKNVDKAARLVGVDFAPAITDFEYRHGYAYPIATGIVVAKEYKEAIEAVHEGLVEAQDEKAARERDMRALCMWRRFVTKLRILDHVSRIPEEQEGIHHPMTMMANNQSKAVEKGVVEVVEADEEEFGGFRGGFYSVSEESEARTARKLARKSQSLKQRRRSLRASPHVTSAAKTAAKKTAESKSTTATKAKRSARKPRGRKAITKSEEEEAEESEDSNSSSFSGAQRHSHRSRGFSYKYNFDADTDSDDTAASSGGDGGFLKQQRNGAATRRSTRLATTAKKATTVKYTLDEDEDEFELELELVRQQEVEEGEVRAQKKRRASGGFLIESDNSSSELSDAPSDLLSDAEYETLIRGRPIYSNPTLEKENHDSGGFFTEGLEKRDDEGDDGDDEDEGDDVESRGVVDTLETLRESHNGGHLDEADSVMHGAGPVAKDGAVYTAKTGQGMAAVSGNDHNDNDIAVGKSFPVKNKAEGAETVAGAAALLGALGMAGPEKTHCEEQSPTSDSGPMLSEDPEDKDNADLDWCNYE</sequence>
<feature type="compositionally biased region" description="Low complexity" evidence="6">
    <location>
        <begin position="652"/>
        <end position="665"/>
    </location>
</feature>
<comment type="subcellular location">
    <subcellularLocation>
        <location evidence="1">Nucleus</location>
    </subcellularLocation>
</comment>
<dbReference type="STRING" id="42249.A0A317T213"/>
<comment type="caution">
    <text evidence="10">The sequence shown here is derived from an EMBL/GenBank/DDBJ whole genome shotgun (WGS) entry which is preliminary data.</text>
</comment>
<feature type="domain" description="Rad4 beta-hairpin" evidence="8">
    <location>
        <begin position="291"/>
        <end position="353"/>
    </location>
</feature>
<dbReference type="InterPro" id="IPR018327">
    <property type="entry name" value="BHD_2"/>
</dbReference>
<evidence type="ECO:0000256" key="3">
    <source>
        <dbReference type="ARBA" id="ARBA00022763"/>
    </source>
</evidence>
<dbReference type="FunFam" id="3.30.70.2460:FF:000001">
    <property type="entry name" value="DNA repair protein Rad4 family"/>
    <property type="match status" value="1"/>
</dbReference>
<dbReference type="Gene3D" id="2.20.20.110">
    <property type="entry name" value="Rad4, beta-hairpin domain BHD1"/>
    <property type="match status" value="1"/>
</dbReference>
<dbReference type="Pfam" id="PF10404">
    <property type="entry name" value="BHD_2"/>
    <property type="match status" value="1"/>
</dbReference>
<feature type="compositionally biased region" description="Low complexity" evidence="6">
    <location>
        <begin position="547"/>
        <end position="558"/>
    </location>
</feature>
<evidence type="ECO:0000256" key="5">
    <source>
        <dbReference type="ARBA" id="ARBA00023242"/>
    </source>
</evidence>
<dbReference type="SMART" id="SM01030">
    <property type="entry name" value="BHD_1"/>
    <property type="match status" value="1"/>
</dbReference>
<gene>
    <name evidence="10" type="ORF">C7212DRAFT_274133</name>
</gene>
<dbReference type="GO" id="GO:0006289">
    <property type="term" value="P:nucleotide-excision repair"/>
    <property type="evidence" value="ECO:0007669"/>
    <property type="project" value="InterPro"/>
</dbReference>
<organism evidence="10 11">
    <name type="scientific">Tuber magnatum</name>
    <name type="common">white Piedmont truffle</name>
    <dbReference type="NCBI Taxonomy" id="42249"/>
    <lineage>
        <taxon>Eukaryota</taxon>
        <taxon>Fungi</taxon>
        <taxon>Dikarya</taxon>
        <taxon>Ascomycota</taxon>
        <taxon>Pezizomycotina</taxon>
        <taxon>Pezizomycetes</taxon>
        <taxon>Pezizales</taxon>
        <taxon>Tuberaceae</taxon>
        <taxon>Tuber</taxon>
    </lineage>
</organism>
<dbReference type="GO" id="GO:0000111">
    <property type="term" value="C:nucleotide-excision repair factor 2 complex"/>
    <property type="evidence" value="ECO:0007669"/>
    <property type="project" value="TreeGrafter"/>
</dbReference>
<feature type="region of interest" description="Disordered" evidence="6">
    <location>
        <begin position="689"/>
        <end position="727"/>
    </location>
</feature>
<evidence type="ECO:0000259" key="7">
    <source>
        <dbReference type="SMART" id="SM01030"/>
    </source>
</evidence>
<evidence type="ECO:0000256" key="4">
    <source>
        <dbReference type="ARBA" id="ARBA00023204"/>
    </source>
</evidence>
<evidence type="ECO:0000259" key="9">
    <source>
        <dbReference type="SMART" id="SM01032"/>
    </source>
</evidence>
<dbReference type="PANTHER" id="PTHR12135">
    <property type="entry name" value="DNA REPAIR PROTEIN XP-C / RAD4"/>
    <property type="match status" value="1"/>
</dbReference>
<dbReference type="SMART" id="SM01031">
    <property type="entry name" value="BHD_2"/>
    <property type="match status" value="1"/>
</dbReference>
<dbReference type="GO" id="GO:0005737">
    <property type="term" value="C:cytoplasm"/>
    <property type="evidence" value="ECO:0007669"/>
    <property type="project" value="TreeGrafter"/>
</dbReference>
<dbReference type="InterPro" id="IPR042488">
    <property type="entry name" value="Rad4_BHD3_sf"/>
</dbReference>
<keyword evidence="5" id="KW-0539">Nucleus</keyword>
<evidence type="ECO:0000256" key="2">
    <source>
        <dbReference type="ARBA" id="ARBA00009525"/>
    </source>
</evidence>
<dbReference type="InterPro" id="IPR036985">
    <property type="entry name" value="Transglutaminase-like_sf"/>
</dbReference>
<dbReference type="Pfam" id="PF10405">
    <property type="entry name" value="BHD_3"/>
    <property type="match status" value="1"/>
</dbReference>
<reference evidence="10 11" key="1">
    <citation type="submission" date="2018-03" db="EMBL/GenBank/DDBJ databases">
        <title>Genomes of Pezizomycetes fungi and the evolution of truffles.</title>
        <authorList>
            <person name="Murat C."/>
            <person name="Payen T."/>
            <person name="Noel B."/>
            <person name="Kuo A."/>
            <person name="Martin F.M."/>
        </authorList>
    </citation>
    <scope>NUCLEOTIDE SEQUENCE [LARGE SCALE GENOMIC DNA]</scope>
    <source>
        <strain evidence="10">091103-1</strain>
    </source>
</reference>
<feature type="compositionally biased region" description="Basic residues" evidence="6">
    <location>
        <begin position="573"/>
        <end position="587"/>
    </location>
</feature>
<evidence type="ECO:0000259" key="8">
    <source>
        <dbReference type="SMART" id="SM01031"/>
    </source>
</evidence>
<dbReference type="Pfam" id="PF03835">
    <property type="entry name" value="Rad4"/>
    <property type="match status" value="1"/>
</dbReference>
<evidence type="ECO:0000256" key="6">
    <source>
        <dbReference type="SAM" id="MobiDB-lite"/>
    </source>
</evidence>
<dbReference type="Proteomes" id="UP000246991">
    <property type="component" value="Unassembled WGS sequence"/>
</dbReference>
<dbReference type="InterPro" id="IPR018328">
    <property type="entry name" value="Rad4_beta-hairpin_dom3"/>
</dbReference>
<feature type="compositionally biased region" description="Basic and acidic residues" evidence="6">
    <location>
        <begin position="783"/>
        <end position="806"/>
    </location>
</feature>
<dbReference type="PANTHER" id="PTHR12135:SF0">
    <property type="entry name" value="DNA REPAIR PROTEIN COMPLEMENTING XP-C CELLS"/>
    <property type="match status" value="1"/>
</dbReference>
<dbReference type="InterPro" id="IPR018325">
    <property type="entry name" value="Rad4/PNGase_transGLS-fold"/>
</dbReference>